<dbReference type="OrthoDB" id="102224at2759"/>
<reference evidence="1" key="1">
    <citation type="submission" date="2023-04" db="EMBL/GenBank/DDBJ databases">
        <title>Phytophthora lilii NBRC 32176.</title>
        <authorList>
            <person name="Ichikawa N."/>
            <person name="Sato H."/>
            <person name="Tonouchi N."/>
        </authorList>
    </citation>
    <scope>NUCLEOTIDE SEQUENCE</scope>
    <source>
        <strain evidence="1">NBRC 32176</strain>
    </source>
</reference>
<sequence>MNLIKPITSDHDLIELAKLIGVHLDGIYGLSEIQHPLGIGSYLILLGDEQGVGHWCAQCNNEWFDSMGEGPPTVLGDLKYNTKQYQGVAKSYCGIWCLLWLYSKQKNKPHLMQGFKDLDLDVI</sequence>
<name>A0A9W6T963_9STRA</name>
<evidence type="ECO:0000313" key="2">
    <source>
        <dbReference type="Proteomes" id="UP001165083"/>
    </source>
</evidence>
<dbReference type="AlphaFoldDB" id="A0A9W6T963"/>
<dbReference type="EMBL" id="BSXW01000015">
    <property type="protein sequence ID" value="GMF09622.1"/>
    <property type="molecule type" value="Genomic_DNA"/>
</dbReference>
<proteinExistence type="predicted"/>
<dbReference type="Proteomes" id="UP001165083">
    <property type="component" value="Unassembled WGS sequence"/>
</dbReference>
<accession>A0A9W6T963</accession>
<comment type="caution">
    <text evidence="1">The sequence shown here is derived from an EMBL/GenBank/DDBJ whole genome shotgun (WGS) entry which is preliminary data.</text>
</comment>
<gene>
    <name evidence="1" type="ORF">Plil01_000051000</name>
</gene>
<protein>
    <submittedName>
        <fullName evidence="1">Unnamed protein product</fullName>
    </submittedName>
</protein>
<evidence type="ECO:0000313" key="1">
    <source>
        <dbReference type="EMBL" id="GMF09622.1"/>
    </source>
</evidence>
<organism evidence="1 2">
    <name type="scientific">Phytophthora lilii</name>
    <dbReference type="NCBI Taxonomy" id="2077276"/>
    <lineage>
        <taxon>Eukaryota</taxon>
        <taxon>Sar</taxon>
        <taxon>Stramenopiles</taxon>
        <taxon>Oomycota</taxon>
        <taxon>Peronosporomycetes</taxon>
        <taxon>Peronosporales</taxon>
        <taxon>Peronosporaceae</taxon>
        <taxon>Phytophthora</taxon>
    </lineage>
</organism>
<keyword evidence="2" id="KW-1185">Reference proteome</keyword>